<evidence type="ECO:0000313" key="2">
    <source>
        <dbReference type="Proteomes" id="UP001246244"/>
    </source>
</evidence>
<sequence length="53" mass="6263">MKIGKSKIKKVRNYAPCEICGEYYKQAVYMYISRKWTKIGKGCPECLKKELQK</sequence>
<evidence type="ECO:0000313" key="1">
    <source>
        <dbReference type="EMBL" id="MDR7665283.1"/>
    </source>
</evidence>
<gene>
    <name evidence="1" type="ORF">RG963_05690</name>
</gene>
<reference evidence="2" key="1">
    <citation type="submission" date="2023-07" db="EMBL/GenBank/DDBJ databases">
        <title>Whole-genome sequencing of a new Methanosarcina sp. Z-7115.</title>
        <authorList>
            <person name="Zhilina T.N."/>
            <person name="Merkel A.Y."/>
        </authorList>
    </citation>
    <scope>NUCLEOTIDE SEQUENCE [LARGE SCALE GENOMIC DNA]</scope>
    <source>
        <strain evidence="2">Z-7115</strain>
    </source>
</reference>
<comment type="caution">
    <text evidence="1">The sequence shown here is derived from an EMBL/GenBank/DDBJ whole genome shotgun (WGS) entry which is preliminary data.</text>
</comment>
<protein>
    <submittedName>
        <fullName evidence="1">Uncharacterized protein</fullName>
    </submittedName>
</protein>
<dbReference type="EMBL" id="JAVKPK010000017">
    <property type="protein sequence ID" value="MDR7665283.1"/>
    <property type="molecule type" value="Genomic_DNA"/>
</dbReference>
<dbReference type="RefSeq" id="WP_310575309.1">
    <property type="nucleotide sequence ID" value="NZ_JAVKPK010000017.1"/>
</dbReference>
<keyword evidence="2" id="KW-1185">Reference proteome</keyword>
<name>A0ABU2CZY8_9EURY</name>
<organism evidence="1 2">
    <name type="scientific">Methanosarcina baikalica</name>
    <dbReference type="NCBI Taxonomy" id="3073890"/>
    <lineage>
        <taxon>Archaea</taxon>
        <taxon>Methanobacteriati</taxon>
        <taxon>Methanobacteriota</taxon>
        <taxon>Stenosarchaea group</taxon>
        <taxon>Methanomicrobia</taxon>
        <taxon>Methanosarcinales</taxon>
        <taxon>Methanosarcinaceae</taxon>
        <taxon>Methanosarcina</taxon>
    </lineage>
</organism>
<accession>A0ABU2CZY8</accession>
<dbReference type="Proteomes" id="UP001246244">
    <property type="component" value="Unassembled WGS sequence"/>
</dbReference>
<proteinExistence type="predicted"/>